<evidence type="ECO:0000256" key="1">
    <source>
        <dbReference type="ARBA" id="ARBA00044953"/>
    </source>
</evidence>
<reference evidence="3 4" key="1">
    <citation type="submission" date="2022-05" db="EMBL/GenBank/DDBJ databases">
        <authorList>
            <consortium name="Genoscope - CEA"/>
            <person name="William W."/>
        </authorList>
    </citation>
    <scope>NUCLEOTIDE SEQUENCE [LARGE SCALE GENOMIC DNA]</scope>
</reference>
<dbReference type="GO" id="GO:0005615">
    <property type="term" value="C:extracellular space"/>
    <property type="evidence" value="ECO:0007669"/>
    <property type="project" value="TreeGrafter"/>
</dbReference>
<name>A0AAU9WJK7_9CNID</name>
<gene>
    <name evidence="3" type="ORF">PMEA_00006723</name>
</gene>
<feature type="domain" description="Menorin-like" evidence="2">
    <location>
        <begin position="37"/>
        <end position="273"/>
    </location>
</feature>
<sequence>KVVEAGHLKTAVYMIGTTQNTQNTSAVNVLKFFDLTDGLELSWAHAVNSQLKLKEALSGKSMMLEADILLCPKDGTPIMAHPPNTDSDLSLTRFLEKTVGSNKGLKLDFKETAAIEPSLKILTNQITEQHGATIPIWLNADILHGPCHTDCNDPVDPKVFLSLCAKYFPSVTLSVGWTTGSHISKENDGYDWHLIWPMKELLSNLTQPITFPIRANLIGNSIEQLIWLLGLSDEYTLTIWSGNFDTPNMKDLATLRNRVSDKTRIFYDLPLDQETKFKEELQHYR</sequence>
<dbReference type="AlphaFoldDB" id="A0AAU9WJK7"/>
<comment type="caution">
    <text evidence="3">The sequence shown here is derived from an EMBL/GenBank/DDBJ whole genome shotgun (WGS) entry which is preliminary data.</text>
</comment>
<evidence type="ECO:0000259" key="2">
    <source>
        <dbReference type="Pfam" id="PF10223"/>
    </source>
</evidence>
<dbReference type="InterPro" id="IPR019356">
    <property type="entry name" value="Menorin_dom"/>
</dbReference>
<dbReference type="Pfam" id="PF10223">
    <property type="entry name" value="Menorin_N"/>
    <property type="match status" value="1"/>
</dbReference>
<evidence type="ECO:0000313" key="3">
    <source>
        <dbReference type="EMBL" id="CAH3115741.1"/>
    </source>
</evidence>
<keyword evidence="4" id="KW-1185">Reference proteome</keyword>
<evidence type="ECO:0000313" key="4">
    <source>
        <dbReference type="Proteomes" id="UP001159428"/>
    </source>
</evidence>
<accession>A0AAU9WJK7</accession>
<comment type="similarity">
    <text evidence="1">Belongs to the menorin family.</text>
</comment>
<feature type="non-terminal residue" evidence="3">
    <location>
        <position position="1"/>
    </location>
</feature>
<dbReference type="EMBL" id="CALNXJ010000015">
    <property type="protein sequence ID" value="CAH3115741.1"/>
    <property type="molecule type" value="Genomic_DNA"/>
</dbReference>
<dbReference type="PANTHER" id="PTHR21184">
    <property type="entry name" value="MENORIN (DENDRITIC BRANCHING PROTEIN)"/>
    <property type="match status" value="1"/>
</dbReference>
<organism evidence="3 4">
    <name type="scientific">Pocillopora meandrina</name>
    <dbReference type="NCBI Taxonomy" id="46732"/>
    <lineage>
        <taxon>Eukaryota</taxon>
        <taxon>Metazoa</taxon>
        <taxon>Cnidaria</taxon>
        <taxon>Anthozoa</taxon>
        <taxon>Hexacorallia</taxon>
        <taxon>Scleractinia</taxon>
        <taxon>Astrocoeniina</taxon>
        <taxon>Pocilloporidae</taxon>
        <taxon>Pocillopora</taxon>
    </lineage>
</organism>
<dbReference type="PANTHER" id="PTHR21184:SF6">
    <property type="entry name" value="CONSERVED PLASMA MEMBRANE PROTEIN"/>
    <property type="match status" value="1"/>
</dbReference>
<dbReference type="Proteomes" id="UP001159428">
    <property type="component" value="Unassembled WGS sequence"/>
</dbReference>
<protein>
    <recommendedName>
        <fullName evidence="2">Menorin-like domain-containing protein</fullName>
    </recommendedName>
</protein>
<proteinExistence type="inferred from homology"/>